<keyword evidence="8 14" id="KW-1133">Transmembrane helix</keyword>
<feature type="transmembrane region" description="Helical" evidence="14">
    <location>
        <begin position="450"/>
        <end position="469"/>
    </location>
</feature>
<sequence>MVFKSKIKWIALLVLILSTGSLVIHLSITKFSSSSLVSYAPKKESGLDFPPLSETQSVGYIRNKKLWGVVKSLESLQPYANPRSSYPGFNSIKVPVFLVDAPILESVYHDRLLNATLVIPEFQESLRSKGISNKFKSFSYLYDEEQFIASLKKDVIVVKSLPDNLKAARKRNEFPTFKPKSTASPNFYIKEILPKLKKAKVIGLVLADGGCLQSILPPSMYEFQRLRCRVAFHALQFRQEIQLLGHQMVDRLRAWGQPFLAFHPGLLRDTLAYHGCAELFQASGLSLSSFSLSTPNVADLLRYDVHTELIQYRRAQLINRGILNEELSVDSHLHRENGSCPLMPEEHCFQDFYFVPYQKLCKVNLYTSTGVGRIGSGGFDFGGKIWVGCDSDWVAFDGREEDLWMGFVWVIDGDDGGNWAENGGFVMDIEDSADESKWTVVKGWERAGLVGLYGLVIIWGFAVTTVFYCECRKRQNGRVVDEHDHESVDS</sequence>
<dbReference type="EMBL" id="JAAGAX010000016">
    <property type="protein sequence ID" value="KAF2288202.1"/>
    <property type="molecule type" value="Genomic_DNA"/>
</dbReference>
<dbReference type="AlphaFoldDB" id="A0A6A6KH33"/>
<dbReference type="Pfam" id="PF10250">
    <property type="entry name" value="O-FucT"/>
    <property type="match status" value="1"/>
</dbReference>
<accession>A0A6A6KH33</accession>
<evidence type="ECO:0000256" key="13">
    <source>
        <dbReference type="ARBA" id="ARBA00030350"/>
    </source>
</evidence>
<evidence type="ECO:0000256" key="11">
    <source>
        <dbReference type="ARBA" id="ARBA00023253"/>
    </source>
</evidence>
<keyword evidence="4" id="KW-0328">Glycosyltransferase</keyword>
<dbReference type="Proteomes" id="UP000467840">
    <property type="component" value="Chromosome 8"/>
</dbReference>
<gene>
    <name evidence="15" type="ORF">GH714_004964</name>
</gene>
<evidence type="ECO:0000313" key="15">
    <source>
        <dbReference type="EMBL" id="KAF2288202.1"/>
    </source>
</evidence>
<evidence type="ECO:0000256" key="5">
    <source>
        <dbReference type="ARBA" id="ARBA00022679"/>
    </source>
</evidence>
<protein>
    <recommendedName>
        <fullName evidence="13">O-fucosyltransferase family protein</fullName>
    </recommendedName>
</protein>
<dbReference type="GO" id="GO:0009507">
    <property type="term" value="C:chloroplast"/>
    <property type="evidence" value="ECO:0007669"/>
    <property type="project" value="TreeGrafter"/>
</dbReference>
<evidence type="ECO:0000256" key="7">
    <source>
        <dbReference type="ARBA" id="ARBA00022968"/>
    </source>
</evidence>
<keyword evidence="9 14" id="KW-0472">Membrane</keyword>
<comment type="subcellular location">
    <subcellularLocation>
        <location evidence="1">Membrane</location>
        <topology evidence="1">Single-pass type II membrane protein</topology>
    </subcellularLocation>
</comment>
<keyword evidence="6 14" id="KW-0812">Transmembrane</keyword>
<evidence type="ECO:0000256" key="3">
    <source>
        <dbReference type="ARBA" id="ARBA00007737"/>
    </source>
</evidence>
<evidence type="ECO:0000256" key="8">
    <source>
        <dbReference type="ARBA" id="ARBA00022989"/>
    </source>
</evidence>
<organism evidence="15 16">
    <name type="scientific">Hevea brasiliensis</name>
    <name type="common">Para rubber tree</name>
    <name type="synonym">Siphonia brasiliensis</name>
    <dbReference type="NCBI Taxonomy" id="3981"/>
    <lineage>
        <taxon>Eukaryota</taxon>
        <taxon>Viridiplantae</taxon>
        <taxon>Streptophyta</taxon>
        <taxon>Embryophyta</taxon>
        <taxon>Tracheophyta</taxon>
        <taxon>Spermatophyta</taxon>
        <taxon>Magnoliopsida</taxon>
        <taxon>eudicotyledons</taxon>
        <taxon>Gunneridae</taxon>
        <taxon>Pentapetalae</taxon>
        <taxon>rosids</taxon>
        <taxon>fabids</taxon>
        <taxon>Malpighiales</taxon>
        <taxon>Euphorbiaceae</taxon>
        <taxon>Crotonoideae</taxon>
        <taxon>Micrandreae</taxon>
        <taxon>Hevea</taxon>
    </lineage>
</organism>
<keyword evidence="7" id="KW-0735">Signal-anchor</keyword>
<keyword evidence="11" id="KW-0294">Fucose metabolism</keyword>
<evidence type="ECO:0000256" key="2">
    <source>
        <dbReference type="ARBA" id="ARBA00004881"/>
    </source>
</evidence>
<keyword evidence="5" id="KW-0808">Transferase</keyword>
<evidence type="ECO:0000256" key="12">
    <source>
        <dbReference type="ARBA" id="ARBA00023277"/>
    </source>
</evidence>
<reference evidence="15 16" key="1">
    <citation type="journal article" date="2020" name="Mol. Plant">
        <title>The Chromosome-Based Rubber Tree Genome Provides New Insights into Spurge Genome Evolution and Rubber Biosynthesis.</title>
        <authorList>
            <person name="Liu J."/>
            <person name="Shi C."/>
            <person name="Shi C.C."/>
            <person name="Li W."/>
            <person name="Zhang Q.J."/>
            <person name="Zhang Y."/>
            <person name="Li K."/>
            <person name="Lu H.F."/>
            <person name="Shi C."/>
            <person name="Zhu S.T."/>
            <person name="Xiao Z.Y."/>
            <person name="Nan H."/>
            <person name="Yue Y."/>
            <person name="Zhu X.G."/>
            <person name="Wu Y."/>
            <person name="Hong X.N."/>
            <person name="Fan G.Y."/>
            <person name="Tong Y."/>
            <person name="Zhang D."/>
            <person name="Mao C.L."/>
            <person name="Liu Y.L."/>
            <person name="Hao S.J."/>
            <person name="Liu W.Q."/>
            <person name="Lv M.Q."/>
            <person name="Zhang H.B."/>
            <person name="Liu Y."/>
            <person name="Hu-Tang G.R."/>
            <person name="Wang J.P."/>
            <person name="Wang J.H."/>
            <person name="Sun Y.H."/>
            <person name="Ni S.B."/>
            <person name="Chen W.B."/>
            <person name="Zhang X.C."/>
            <person name="Jiao Y.N."/>
            <person name="Eichler E.E."/>
            <person name="Li G.H."/>
            <person name="Liu X."/>
            <person name="Gao L.Z."/>
        </authorList>
    </citation>
    <scope>NUCLEOTIDE SEQUENCE [LARGE SCALE GENOMIC DNA]</scope>
    <source>
        <strain evidence="16">cv. GT1</strain>
        <tissue evidence="15">Leaf</tissue>
    </source>
</reference>
<dbReference type="GO" id="GO:0016020">
    <property type="term" value="C:membrane"/>
    <property type="evidence" value="ECO:0007669"/>
    <property type="project" value="UniProtKB-SubCell"/>
</dbReference>
<evidence type="ECO:0000256" key="6">
    <source>
        <dbReference type="ARBA" id="ARBA00022692"/>
    </source>
</evidence>
<dbReference type="GO" id="GO:0016757">
    <property type="term" value="F:glycosyltransferase activity"/>
    <property type="evidence" value="ECO:0007669"/>
    <property type="project" value="UniProtKB-KW"/>
</dbReference>
<evidence type="ECO:0000313" key="16">
    <source>
        <dbReference type="Proteomes" id="UP000467840"/>
    </source>
</evidence>
<dbReference type="GO" id="GO:0005794">
    <property type="term" value="C:Golgi apparatus"/>
    <property type="evidence" value="ECO:0007669"/>
    <property type="project" value="TreeGrafter"/>
</dbReference>
<comment type="similarity">
    <text evidence="3">Belongs to the glycosyltransferase GT106 family.</text>
</comment>
<evidence type="ECO:0000256" key="9">
    <source>
        <dbReference type="ARBA" id="ARBA00023136"/>
    </source>
</evidence>
<dbReference type="InterPro" id="IPR019378">
    <property type="entry name" value="GDP-Fuc_O-FucTrfase"/>
</dbReference>
<keyword evidence="12" id="KW-0119">Carbohydrate metabolism</keyword>
<evidence type="ECO:0000256" key="4">
    <source>
        <dbReference type="ARBA" id="ARBA00022676"/>
    </source>
</evidence>
<evidence type="ECO:0000256" key="14">
    <source>
        <dbReference type="SAM" id="Phobius"/>
    </source>
</evidence>
<evidence type="ECO:0000256" key="10">
    <source>
        <dbReference type="ARBA" id="ARBA00023180"/>
    </source>
</evidence>
<comment type="caution">
    <text evidence="15">The sequence shown here is derived from an EMBL/GenBank/DDBJ whole genome shotgun (WGS) entry which is preliminary data.</text>
</comment>
<proteinExistence type="inferred from homology"/>
<dbReference type="PANTHER" id="PTHR31741">
    <property type="entry name" value="OS02G0726500 PROTEIN-RELATED"/>
    <property type="match status" value="1"/>
</dbReference>
<name>A0A6A6KH33_HEVBR</name>
<keyword evidence="16" id="KW-1185">Reference proteome</keyword>
<evidence type="ECO:0000256" key="1">
    <source>
        <dbReference type="ARBA" id="ARBA00004606"/>
    </source>
</evidence>
<dbReference type="PANTHER" id="PTHR31741:SF6">
    <property type="entry name" value="PROTEIN EMBRYO SAC DEVELOPMENT ARREST 30"/>
    <property type="match status" value="1"/>
</dbReference>
<keyword evidence="10" id="KW-0325">Glycoprotein</keyword>
<dbReference type="GO" id="GO:0006004">
    <property type="term" value="P:fucose metabolic process"/>
    <property type="evidence" value="ECO:0007669"/>
    <property type="project" value="UniProtKB-KW"/>
</dbReference>
<comment type="pathway">
    <text evidence="2">Glycan metabolism.</text>
</comment>